<dbReference type="EMBL" id="CP039355">
    <property type="protein sequence ID" value="QCE14240.1"/>
    <property type="molecule type" value="Genomic_DNA"/>
</dbReference>
<organism evidence="2 3">
    <name type="scientific">Vigna unguiculata</name>
    <name type="common">Cowpea</name>
    <dbReference type="NCBI Taxonomy" id="3917"/>
    <lineage>
        <taxon>Eukaryota</taxon>
        <taxon>Viridiplantae</taxon>
        <taxon>Streptophyta</taxon>
        <taxon>Embryophyta</taxon>
        <taxon>Tracheophyta</taxon>
        <taxon>Spermatophyta</taxon>
        <taxon>Magnoliopsida</taxon>
        <taxon>eudicotyledons</taxon>
        <taxon>Gunneridae</taxon>
        <taxon>Pentapetalae</taxon>
        <taxon>rosids</taxon>
        <taxon>fabids</taxon>
        <taxon>Fabales</taxon>
        <taxon>Fabaceae</taxon>
        <taxon>Papilionoideae</taxon>
        <taxon>50 kb inversion clade</taxon>
        <taxon>NPAAA clade</taxon>
        <taxon>indigoferoid/millettioid clade</taxon>
        <taxon>Phaseoleae</taxon>
        <taxon>Vigna</taxon>
    </lineage>
</organism>
<evidence type="ECO:0000313" key="3">
    <source>
        <dbReference type="Proteomes" id="UP000501690"/>
    </source>
</evidence>
<accession>A0A4D6NKF0</accession>
<protein>
    <submittedName>
        <fullName evidence="2">Uncharacterized protein</fullName>
    </submittedName>
</protein>
<gene>
    <name evidence="2" type="ORF">DEO72_LG11g1239</name>
</gene>
<evidence type="ECO:0000313" key="2">
    <source>
        <dbReference type="EMBL" id="QCE14240.1"/>
    </source>
</evidence>
<dbReference type="AlphaFoldDB" id="A0A4D6NKF0"/>
<proteinExistence type="predicted"/>
<reference evidence="2 3" key="1">
    <citation type="submission" date="2019-04" db="EMBL/GenBank/DDBJ databases">
        <title>An improved genome assembly and genetic linkage map for asparagus bean, Vigna unguiculata ssp. sesquipedialis.</title>
        <authorList>
            <person name="Xia Q."/>
            <person name="Zhang R."/>
            <person name="Dong Y."/>
        </authorList>
    </citation>
    <scope>NUCLEOTIDE SEQUENCE [LARGE SCALE GENOMIC DNA]</scope>
    <source>
        <tissue evidence="2">Leaf</tissue>
    </source>
</reference>
<dbReference type="Proteomes" id="UP000501690">
    <property type="component" value="Linkage Group LG11"/>
</dbReference>
<keyword evidence="3" id="KW-1185">Reference proteome</keyword>
<evidence type="ECO:0000256" key="1">
    <source>
        <dbReference type="SAM" id="MobiDB-lite"/>
    </source>
</evidence>
<sequence>MASRTRLPETVVSGFSHLKVVAGSAVIDEGIATPLAREDSAARHHATIPPPFSRPGSRMPCGHTPPSTSFDSPAARPPRGFLSSWFSVSTRARLMMRNVKACVLFGIGIGVSVQ</sequence>
<feature type="region of interest" description="Disordered" evidence="1">
    <location>
        <begin position="38"/>
        <end position="75"/>
    </location>
</feature>
<name>A0A4D6NKF0_VIGUN</name>